<dbReference type="PROSITE" id="PS00116">
    <property type="entry name" value="DNA_POLYMERASE_B"/>
    <property type="match status" value="1"/>
</dbReference>
<evidence type="ECO:0000256" key="5">
    <source>
        <dbReference type="ARBA" id="ARBA00023125"/>
    </source>
</evidence>
<dbReference type="EMBL" id="LGRX02024671">
    <property type="protein sequence ID" value="KAK3253727.1"/>
    <property type="molecule type" value="Genomic_DNA"/>
</dbReference>
<name>A0AAE0CER8_9CHLO</name>
<keyword evidence="4 7" id="KW-0239">DNA-directed DNA polymerase</keyword>
<sequence length="915" mass="103271">MRVLPFLFEVTRHSSTGASSRVGEKRSTSERDDGQQLLVWAVRASDGVRVRFHLPLVGLNCYRAICVFRESSATNLEANRSWLEERYSGREVHVRWISDMRVTDVGGTTALHGCELRVDFQEDLRSLCDELFREKRLRVLRWDRSDETAALTFMRRRDLSPFGWWDVLATVSSLTSDDGLDTAYALADGEGRFFSPAGPCLPRELSGFLKVFVMRVRCLDRSAEIRGITIAPVETFERDGTARTGLHREIDDCTDEVALLREALRMLRSTRIDLLTGPDPRADLGRVRARARFHGIETEQPFEGPRGLVTSVRPSLGALARSDVRAYAKSMRVFRRSADDALSAEDRFRTETNLLLRVLRERRVIELELFVHAITCRYPFESCGLTVGEHGMEGALRYVRHAYHQTAEMMNPPRFVMEASSLVQEGRLPGGYNLPPQIGIHRAGVTAFDFRSFYPSCIRSFNLDAGLVSTTDRSAEGWVPLSPLHIGDASNSAACDCCRRDTFRWGASRVLGEVLLGGRRMRIWQNDDGDEDTCYVCPSTASVASELLERFLDCRARVRVEGDAQGEMACKVLANSVSGVFGYFGGPSRRNELYDAACYRAVVQTGRSHLLRAVLALQSRGHRVLYGDTDSLFVDDSSLTGVEADVEEIGRRVTGVVAEAEARATLERSNGGRGHFVELRASERFEGMVILAKKRYVARLAETRDLKFCGFSRVPRFDERCDRAFVEFCVRDALVRRPAASEGVSENDILRAVLQFVAWFDGRPDVRGFWFLTEAELISTATGDSEELEPVARSTTPRRVHPASAMWLAVDRRMKDRNFRTALFPDVEWGDYRWMVERMLHNHFHRSFPEATPNGRSVMLTHEGGGVDPTCEACKREEVANPVDPKSGQRELVLERVRTCDQRACELWHAACLDW</sequence>
<keyword evidence="5 7" id="KW-0238">DNA-binding</keyword>
<feature type="domain" description="DNA-directed DNA polymerase family B multifunctional" evidence="8">
    <location>
        <begin position="426"/>
        <end position="703"/>
    </location>
</feature>
<dbReference type="PRINTS" id="PR00106">
    <property type="entry name" value="DNAPOLB"/>
</dbReference>
<dbReference type="AlphaFoldDB" id="A0AAE0CER8"/>
<keyword evidence="2 7" id="KW-0808">Transferase</keyword>
<comment type="caution">
    <text evidence="9">The sequence shown here is derived from an EMBL/GenBank/DDBJ whole genome shotgun (WGS) entry which is preliminary data.</text>
</comment>
<dbReference type="Pfam" id="PF00136">
    <property type="entry name" value="DNA_pol_B"/>
    <property type="match status" value="1"/>
</dbReference>
<evidence type="ECO:0000256" key="4">
    <source>
        <dbReference type="ARBA" id="ARBA00022932"/>
    </source>
</evidence>
<dbReference type="InterPro" id="IPR017964">
    <property type="entry name" value="DNA-dir_DNA_pol_B_CS"/>
</dbReference>
<evidence type="ECO:0000256" key="7">
    <source>
        <dbReference type="RuleBase" id="RU000442"/>
    </source>
</evidence>
<dbReference type="GO" id="GO:0006261">
    <property type="term" value="P:DNA-templated DNA replication"/>
    <property type="evidence" value="ECO:0007669"/>
    <property type="project" value="TreeGrafter"/>
</dbReference>
<dbReference type="GO" id="GO:0003887">
    <property type="term" value="F:DNA-directed DNA polymerase activity"/>
    <property type="evidence" value="ECO:0007669"/>
    <property type="project" value="UniProtKB-KW"/>
</dbReference>
<dbReference type="InterPro" id="IPR043502">
    <property type="entry name" value="DNA/RNA_pol_sf"/>
</dbReference>
<keyword evidence="10" id="KW-1185">Reference proteome</keyword>
<accession>A0AAE0CER8</accession>
<dbReference type="InterPro" id="IPR006172">
    <property type="entry name" value="DNA-dir_DNA_pol_B"/>
</dbReference>
<evidence type="ECO:0000256" key="3">
    <source>
        <dbReference type="ARBA" id="ARBA00022695"/>
    </source>
</evidence>
<comment type="similarity">
    <text evidence="1 7">Belongs to the DNA polymerase type-B family.</text>
</comment>
<evidence type="ECO:0000259" key="8">
    <source>
        <dbReference type="Pfam" id="PF00136"/>
    </source>
</evidence>
<dbReference type="InterPro" id="IPR023211">
    <property type="entry name" value="DNA_pol_palm_dom_sf"/>
</dbReference>
<proteinExistence type="inferred from homology"/>
<dbReference type="Proteomes" id="UP001190700">
    <property type="component" value="Unassembled WGS sequence"/>
</dbReference>
<evidence type="ECO:0000313" key="9">
    <source>
        <dbReference type="EMBL" id="KAK3253727.1"/>
    </source>
</evidence>
<keyword evidence="3 7" id="KW-0548">Nucleotidyltransferase</keyword>
<comment type="catalytic activity">
    <reaction evidence="6 7">
        <text>DNA(n) + a 2'-deoxyribonucleoside 5'-triphosphate = DNA(n+1) + diphosphate</text>
        <dbReference type="Rhea" id="RHEA:22508"/>
        <dbReference type="Rhea" id="RHEA-COMP:17339"/>
        <dbReference type="Rhea" id="RHEA-COMP:17340"/>
        <dbReference type="ChEBI" id="CHEBI:33019"/>
        <dbReference type="ChEBI" id="CHEBI:61560"/>
        <dbReference type="ChEBI" id="CHEBI:173112"/>
        <dbReference type="EC" id="2.7.7.7"/>
    </reaction>
</comment>
<dbReference type="PANTHER" id="PTHR10322">
    <property type="entry name" value="DNA POLYMERASE CATALYTIC SUBUNIT"/>
    <property type="match status" value="1"/>
</dbReference>
<evidence type="ECO:0000313" key="10">
    <source>
        <dbReference type="Proteomes" id="UP001190700"/>
    </source>
</evidence>
<dbReference type="InterPro" id="IPR050240">
    <property type="entry name" value="DNA_pol_type-B"/>
</dbReference>
<dbReference type="EC" id="2.7.7.7" evidence="7"/>
<dbReference type="SUPFAM" id="SSF56672">
    <property type="entry name" value="DNA/RNA polymerases"/>
    <property type="match status" value="1"/>
</dbReference>
<evidence type="ECO:0000256" key="6">
    <source>
        <dbReference type="ARBA" id="ARBA00049244"/>
    </source>
</evidence>
<protein>
    <recommendedName>
        <fullName evidence="7">DNA polymerase</fullName>
        <ecNumber evidence="7">2.7.7.7</ecNumber>
    </recommendedName>
</protein>
<dbReference type="Gene3D" id="3.90.1600.10">
    <property type="entry name" value="Palm domain of DNA polymerase"/>
    <property type="match status" value="1"/>
</dbReference>
<organism evidence="9 10">
    <name type="scientific">Cymbomonas tetramitiformis</name>
    <dbReference type="NCBI Taxonomy" id="36881"/>
    <lineage>
        <taxon>Eukaryota</taxon>
        <taxon>Viridiplantae</taxon>
        <taxon>Chlorophyta</taxon>
        <taxon>Pyramimonadophyceae</taxon>
        <taxon>Pyramimonadales</taxon>
        <taxon>Pyramimonadaceae</taxon>
        <taxon>Cymbomonas</taxon>
    </lineage>
</organism>
<dbReference type="SMART" id="SM00486">
    <property type="entry name" value="POLBc"/>
    <property type="match status" value="1"/>
</dbReference>
<dbReference type="GO" id="GO:0003677">
    <property type="term" value="F:DNA binding"/>
    <property type="evidence" value="ECO:0007669"/>
    <property type="project" value="UniProtKB-KW"/>
</dbReference>
<dbReference type="GO" id="GO:0000166">
    <property type="term" value="F:nucleotide binding"/>
    <property type="evidence" value="ECO:0007669"/>
    <property type="project" value="InterPro"/>
</dbReference>
<keyword evidence="7" id="KW-0235">DNA replication</keyword>
<reference evidence="9 10" key="1">
    <citation type="journal article" date="2015" name="Genome Biol. Evol.">
        <title>Comparative Genomics of a Bacterivorous Green Alga Reveals Evolutionary Causalities and Consequences of Phago-Mixotrophic Mode of Nutrition.</title>
        <authorList>
            <person name="Burns J.A."/>
            <person name="Paasch A."/>
            <person name="Narechania A."/>
            <person name="Kim E."/>
        </authorList>
    </citation>
    <scope>NUCLEOTIDE SEQUENCE [LARGE SCALE GENOMIC DNA]</scope>
    <source>
        <strain evidence="9 10">PLY_AMNH</strain>
    </source>
</reference>
<gene>
    <name evidence="9" type="ORF">CYMTET_37062</name>
</gene>
<dbReference type="InterPro" id="IPR006134">
    <property type="entry name" value="DNA-dir_DNA_pol_B_multi_dom"/>
</dbReference>
<dbReference type="PANTHER" id="PTHR10322:SF23">
    <property type="entry name" value="DNA POLYMERASE DELTA CATALYTIC SUBUNIT"/>
    <property type="match status" value="1"/>
</dbReference>
<evidence type="ECO:0000256" key="1">
    <source>
        <dbReference type="ARBA" id="ARBA00005755"/>
    </source>
</evidence>
<evidence type="ECO:0000256" key="2">
    <source>
        <dbReference type="ARBA" id="ARBA00022679"/>
    </source>
</evidence>